<comment type="caution">
    <text evidence="2">The sequence shown here is derived from an EMBL/GenBank/DDBJ whole genome shotgun (WGS) entry which is preliminary data.</text>
</comment>
<feature type="region of interest" description="Disordered" evidence="1">
    <location>
        <begin position="64"/>
        <end position="103"/>
    </location>
</feature>
<feature type="compositionally biased region" description="Low complexity" evidence="1">
    <location>
        <begin position="78"/>
        <end position="96"/>
    </location>
</feature>
<reference evidence="2" key="1">
    <citation type="submission" date="2009-10" db="EMBL/GenBank/DDBJ databases">
        <title>Diversity of trophic interactions inside an arsenic-rich microbial ecosystem.</title>
        <authorList>
            <person name="Bertin P.N."/>
            <person name="Heinrich-Salmeron A."/>
            <person name="Pelletier E."/>
            <person name="Goulhen-Chollet F."/>
            <person name="Arsene-Ploetze F."/>
            <person name="Gallien S."/>
            <person name="Calteau A."/>
            <person name="Vallenet D."/>
            <person name="Casiot C."/>
            <person name="Chane-Woon-Ming B."/>
            <person name="Giloteaux L."/>
            <person name="Barakat M."/>
            <person name="Bonnefoy V."/>
            <person name="Bruneel O."/>
            <person name="Chandler M."/>
            <person name="Cleiss J."/>
            <person name="Duran R."/>
            <person name="Elbaz-Poulichet F."/>
            <person name="Fonknechten N."/>
            <person name="Lauga B."/>
            <person name="Mornico D."/>
            <person name="Ortet P."/>
            <person name="Schaeffer C."/>
            <person name="Siguier P."/>
            <person name="Alexander Thil Smith A."/>
            <person name="Van Dorsselaer A."/>
            <person name="Weissenbach J."/>
            <person name="Medigue C."/>
            <person name="Le Paslier D."/>
        </authorList>
    </citation>
    <scope>NUCLEOTIDE SEQUENCE</scope>
</reference>
<sequence length="180" mass="19855">MFRLPTPRRNLALGLVWSGLALVPLAPPLAHAQETDPNRVYRCPDNSYTNMLSVVKAKNCKPVDNANVSVMSPPTPSKRPAAAPRSSSSADRVSPSTQTERDAEARRILDAELQSQQLKLQELLKAYNNGHPGYLGNEHNVGGGINQQKYLDRVAAMKNQITLTEANIQALQRELQRYGQ</sequence>
<evidence type="ECO:0000256" key="1">
    <source>
        <dbReference type="SAM" id="MobiDB-lite"/>
    </source>
</evidence>
<dbReference type="EMBL" id="CABM01000049">
    <property type="protein sequence ID" value="CBH98130.1"/>
    <property type="molecule type" value="Genomic_DNA"/>
</dbReference>
<evidence type="ECO:0000313" key="2">
    <source>
        <dbReference type="EMBL" id="CBH98130.1"/>
    </source>
</evidence>
<dbReference type="AlphaFoldDB" id="E6PT73"/>
<protein>
    <submittedName>
        <fullName evidence="2">Uncharacterized protein</fullName>
    </submittedName>
</protein>
<accession>E6PT73</accession>
<organism evidence="2">
    <name type="scientific">mine drainage metagenome</name>
    <dbReference type="NCBI Taxonomy" id="410659"/>
    <lineage>
        <taxon>unclassified sequences</taxon>
        <taxon>metagenomes</taxon>
        <taxon>ecological metagenomes</taxon>
    </lineage>
</organism>
<gene>
    <name evidence="2" type="ORF">CARN2_3606</name>
</gene>
<proteinExistence type="predicted"/>
<name>E6PT73_9ZZZZ</name>